<name>A0A2N1M7L6_9GLOM</name>
<dbReference type="EMBL" id="LLXL01004220">
    <property type="protein sequence ID" value="PKK57637.1"/>
    <property type="molecule type" value="Genomic_DNA"/>
</dbReference>
<comment type="caution">
    <text evidence="3">The sequence shown here is derived from an EMBL/GenBank/DDBJ whole genome shotgun (WGS) entry which is preliminary data.</text>
</comment>
<proteinExistence type="predicted"/>
<evidence type="ECO:0000313" key="4">
    <source>
        <dbReference type="EMBL" id="PKK62846.1"/>
    </source>
</evidence>
<dbReference type="EMBL" id="LLXL01007399">
    <property type="protein sequence ID" value="PKK55526.1"/>
    <property type="molecule type" value="Genomic_DNA"/>
</dbReference>
<evidence type="ECO:0000313" key="1">
    <source>
        <dbReference type="EMBL" id="PKK55526.1"/>
    </source>
</evidence>
<dbReference type="VEuPathDB" id="FungiDB:RhiirA1_476380"/>
<organism evidence="3 5">
    <name type="scientific">Rhizophagus irregularis</name>
    <dbReference type="NCBI Taxonomy" id="588596"/>
    <lineage>
        <taxon>Eukaryota</taxon>
        <taxon>Fungi</taxon>
        <taxon>Fungi incertae sedis</taxon>
        <taxon>Mucoromycota</taxon>
        <taxon>Glomeromycotina</taxon>
        <taxon>Glomeromycetes</taxon>
        <taxon>Glomerales</taxon>
        <taxon>Glomeraceae</taxon>
        <taxon>Rhizophagus</taxon>
    </lineage>
</organism>
<dbReference type="Proteomes" id="UP000233469">
    <property type="component" value="Unassembled WGS sequence"/>
</dbReference>
<reference evidence="3 5" key="2">
    <citation type="submission" date="2017-10" db="EMBL/GenBank/DDBJ databases">
        <title>Extensive intraspecific genome diversity in a model arbuscular mycorrhizal fungus.</title>
        <authorList>
            <person name="Chen E.C.H."/>
            <person name="Morin E."/>
            <person name="Baudet D."/>
            <person name="Noel J."/>
            <person name="Ndikumana S."/>
            <person name="Charron P."/>
            <person name="St-Onge C."/>
            <person name="Giorgi J."/>
            <person name="Grigoriev I.V."/>
            <person name="Roux C."/>
            <person name="Martin F.M."/>
            <person name="Corradi N."/>
        </authorList>
    </citation>
    <scope>NUCLEOTIDE SEQUENCE [LARGE SCALE GENOMIC DNA]</scope>
    <source>
        <strain evidence="3 5">C2</strain>
    </source>
</reference>
<evidence type="ECO:0000313" key="2">
    <source>
        <dbReference type="EMBL" id="PKK55689.1"/>
    </source>
</evidence>
<dbReference type="EMBL" id="LLXL01007050">
    <property type="protein sequence ID" value="PKK55689.1"/>
    <property type="molecule type" value="Genomic_DNA"/>
</dbReference>
<protein>
    <submittedName>
        <fullName evidence="3">Uncharacterized protein</fullName>
    </submittedName>
</protein>
<dbReference type="AlphaFoldDB" id="A0A2N1M7L6"/>
<evidence type="ECO:0000313" key="5">
    <source>
        <dbReference type="Proteomes" id="UP000233469"/>
    </source>
</evidence>
<sequence>MSSPKPSREETDNTILISLDDLIKEQTRLNDLRQTNIKKKWQRPSRNNRTKTMGDWAQMVKKV</sequence>
<dbReference type="EMBL" id="LLXL01001795">
    <property type="protein sequence ID" value="PKK62846.1"/>
    <property type="molecule type" value="Genomic_DNA"/>
</dbReference>
<gene>
    <name evidence="4" type="ORF">RhiirC2_789762</name>
    <name evidence="3" type="ORF">RhiirC2_797678</name>
    <name evidence="2" type="ORF">RhiirC2_801758</name>
    <name evidence="1" type="ORF">RhiirC2_802159</name>
</gene>
<evidence type="ECO:0000313" key="3">
    <source>
        <dbReference type="EMBL" id="PKK57637.1"/>
    </source>
</evidence>
<reference evidence="3 5" key="1">
    <citation type="submission" date="2016-04" db="EMBL/GenBank/DDBJ databases">
        <title>Genome analyses suggest a sexual origin of heterokaryosis in a supposedly ancient asexual fungus.</title>
        <authorList>
            <person name="Ropars J."/>
            <person name="Sedzielewska K."/>
            <person name="Noel J."/>
            <person name="Charron P."/>
            <person name="Farinelli L."/>
            <person name="Marton T."/>
            <person name="Kruger M."/>
            <person name="Pelin A."/>
            <person name="Brachmann A."/>
            <person name="Corradi N."/>
        </authorList>
    </citation>
    <scope>NUCLEOTIDE SEQUENCE [LARGE SCALE GENOMIC DNA]</scope>
    <source>
        <strain evidence="3 5">C2</strain>
    </source>
</reference>
<accession>A0A2N1M7L6</accession>